<dbReference type="GO" id="GO:0032259">
    <property type="term" value="P:methylation"/>
    <property type="evidence" value="ECO:0007669"/>
    <property type="project" value="UniProtKB-KW"/>
</dbReference>
<dbReference type="InterPro" id="IPR000878">
    <property type="entry name" value="4pyrrol_Mease"/>
</dbReference>
<dbReference type="InterPro" id="IPR003754">
    <property type="entry name" value="4pyrrol_synth_uPrphyn_synth"/>
</dbReference>
<dbReference type="Pfam" id="PF00590">
    <property type="entry name" value="TP_methylase"/>
    <property type="match status" value="1"/>
</dbReference>
<dbReference type="GO" id="GO:0004852">
    <property type="term" value="F:uroporphyrinogen-III synthase activity"/>
    <property type="evidence" value="ECO:0007669"/>
    <property type="project" value="UniProtKB-EC"/>
</dbReference>
<reference evidence="9 10" key="1">
    <citation type="submission" date="2023-07" db="EMBL/GenBank/DDBJ databases">
        <title>Genomic Encyclopedia of Type Strains, Phase IV (KMG-IV): sequencing the most valuable type-strain genomes for metagenomic binning, comparative biology and taxonomic classification.</title>
        <authorList>
            <person name="Goeker M."/>
        </authorList>
    </citation>
    <scope>NUCLEOTIDE SEQUENCE [LARGE SCALE GENOMIC DNA]</scope>
    <source>
        <strain evidence="9 10">DSM 16980</strain>
    </source>
</reference>
<evidence type="ECO:0000256" key="3">
    <source>
        <dbReference type="ARBA" id="ARBA00022679"/>
    </source>
</evidence>
<evidence type="ECO:0000256" key="2">
    <source>
        <dbReference type="ARBA" id="ARBA00022603"/>
    </source>
</evidence>
<dbReference type="CDD" id="cd06578">
    <property type="entry name" value="HemD"/>
    <property type="match status" value="1"/>
</dbReference>
<protein>
    <recommendedName>
        <fullName evidence="1">uroporphyrinogen-III C-methyltransferase</fullName>
        <ecNumber evidence="1">2.1.1.107</ecNumber>
    </recommendedName>
</protein>
<dbReference type="RefSeq" id="WP_307224062.1">
    <property type="nucleotide sequence ID" value="NZ_CP116940.1"/>
</dbReference>
<dbReference type="EC" id="2.1.1.107" evidence="1"/>
<sequence length="503" mass="53827">MAGIVYLIGAGPGDAGLLTIKGAECIKKADIIVYDYLADKKLLAYAANGAELIYVGKQADKHTMRQEEINQLLVDKAGAGKTVARLKGGDPFVFGRGGEEALALRENGLPFEIVPGVTSAISAAAYAGIPVTHRKVAASFAVITGHEDPTRSASGINWRNLAVGIDTLVFLMGVGNLPHITKQLIANGRKPETPAALVRWGTKAQQEVLVTTVENAAADVEKHGLKPPAVFIVGDVVNLRDSLRWFDNKELFGRKILVTRAREQASKLTEGLEQYGAACVEAPVISIEDPDDDFAGLDNAIENISTYDWIVFTSVNGVARFFERLADKKLDTRALGKAYIAAIGSSTEKELSRCGIRADVVPYDFCAEGILAELGTRIEKGTKILIPRAKEARSVLPDELTKAGARVDVVQCYKTVTAASSDDDIEGRLAAGEIDAITFTSSSTVTNLLKLLGNKTELINNAVVACIGPITAQTCRENGIKPDVVAQKYTIAGLIGAVRRFYE</sequence>
<dbReference type="CDD" id="cd11642">
    <property type="entry name" value="SUMT"/>
    <property type="match status" value="1"/>
</dbReference>
<comment type="similarity">
    <text evidence="6">Belongs to the precorrin methyltransferase family.</text>
</comment>
<gene>
    <name evidence="9" type="ORF">J2S01_001633</name>
</gene>
<dbReference type="PROSITE" id="PS00840">
    <property type="entry name" value="SUMT_2"/>
    <property type="match status" value="1"/>
</dbReference>
<dbReference type="InterPro" id="IPR006366">
    <property type="entry name" value="CobA/CysG_C"/>
</dbReference>
<keyword evidence="5" id="KW-0627">Porphyrin biosynthesis</keyword>
<organism evidence="9 10">
    <name type="scientific">Pectinatus haikarae</name>
    <dbReference type="NCBI Taxonomy" id="349096"/>
    <lineage>
        <taxon>Bacteria</taxon>
        <taxon>Bacillati</taxon>
        <taxon>Bacillota</taxon>
        <taxon>Negativicutes</taxon>
        <taxon>Selenomonadales</taxon>
        <taxon>Selenomonadaceae</taxon>
        <taxon>Pectinatus</taxon>
    </lineage>
</organism>
<keyword evidence="2 6" id="KW-0489">Methyltransferase</keyword>
<keyword evidence="9" id="KW-0456">Lyase</keyword>
<dbReference type="PANTHER" id="PTHR45790">
    <property type="entry name" value="SIROHEME SYNTHASE-RELATED"/>
    <property type="match status" value="1"/>
</dbReference>
<keyword evidence="4" id="KW-0949">S-adenosyl-L-methionine</keyword>
<evidence type="ECO:0000313" key="9">
    <source>
        <dbReference type="EMBL" id="MDQ0203914.1"/>
    </source>
</evidence>
<dbReference type="InterPro" id="IPR014777">
    <property type="entry name" value="4pyrrole_Mease_sub1"/>
</dbReference>
<dbReference type="Gene3D" id="3.40.50.10090">
    <property type="match status" value="2"/>
</dbReference>
<dbReference type="InterPro" id="IPR003043">
    <property type="entry name" value="Uropor_MeTrfase_CS"/>
</dbReference>
<evidence type="ECO:0000259" key="7">
    <source>
        <dbReference type="Pfam" id="PF00590"/>
    </source>
</evidence>
<dbReference type="EMBL" id="JAUSUE010000010">
    <property type="protein sequence ID" value="MDQ0203914.1"/>
    <property type="molecule type" value="Genomic_DNA"/>
</dbReference>
<name>A0ABT9Y7V4_9FIRM</name>
<proteinExistence type="inferred from homology"/>
<dbReference type="NCBIfam" id="NF004790">
    <property type="entry name" value="PRK06136.1"/>
    <property type="match status" value="1"/>
</dbReference>
<dbReference type="InterPro" id="IPR050161">
    <property type="entry name" value="Siro_Cobalamin_biosynth"/>
</dbReference>
<evidence type="ECO:0000256" key="1">
    <source>
        <dbReference type="ARBA" id="ARBA00012162"/>
    </source>
</evidence>
<dbReference type="GO" id="GO:0004851">
    <property type="term" value="F:uroporphyrin-III C-methyltransferase activity"/>
    <property type="evidence" value="ECO:0007669"/>
    <property type="project" value="UniProtKB-EC"/>
</dbReference>
<comment type="caution">
    <text evidence="9">The sequence shown here is derived from an EMBL/GenBank/DDBJ whole genome shotgun (WGS) entry which is preliminary data.</text>
</comment>
<evidence type="ECO:0000256" key="5">
    <source>
        <dbReference type="ARBA" id="ARBA00023244"/>
    </source>
</evidence>
<dbReference type="SUPFAM" id="SSF69618">
    <property type="entry name" value="HemD-like"/>
    <property type="match status" value="1"/>
</dbReference>
<evidence type="ECO:0000256" key="4">
    <source>
        <dbReference type="ARBA" id="ARBA00022691"/>
    </source>
</evidence>
<accession>A0ABT9Y7V4</accession>
<feature type="domain" description="Tetrapyrrole methylase" evidence="7">
    <location>
        <begin position="5"/>
        <end position="216"/>
    </location>
</feature>
<evidence type="ECO:0000259" key="8">
    <source>
        <dbReference type="Pfam" id="PF02602"/>
    </source>
</evidence>
<dbReference type="InterPro" id="IPR014776">
    <property type="entry name" value="4pyrrole_Mease_sub2"/>
</dbReference>
<evidence type="ECO:0000313" key="10">
    <source>
        <dbReference type="Proteomes" id="UP001239167"/>
    </source>
</evidence>
<dbReference type="InterPro" id="IPR035996">
    <property type="entry name" value="4pyrrol_Methylase_sf"/>
</dbReference>
<dbReference type="InterPro" id="IPR036108">
    <property type="entry name" value="4pyrrol_syn_uPrphyn_synt_sf"/>
</dbReference>
<keyword evidence="3 6" id="KW-0808">Transferase</keyword>
<dbReference type="NCBIfam" id="TIGR01469">
    <property type="entry name" value="cobA_cysG_Cterm"/>
    <property type="match status" value="1"/>
</dbReference>
<keyword evidence="10" id="KW-1185">Reference proteome</keyword>
<evidence type="ECO:0000256" key="6">
    <source>
        <dbReference type="RuleBase" id="RU003960"/>
    </source>
</evidence>
<dbReference type="Proteomes" id="UP001239167">
    <property type="component" value="Unassembled WGS sequence"/>
</dbReference>
<dbReference type="PROSITE" id="PS00839">
    <property type="entry name" value="SUMT_1"/>
    <property type="match status" value="1"/>
</dbReference>
<dbReference type="SUPFAM" id="SSF53790">
    <property type="entry name" value="Tetrapyrrole methylase"/>
    <property type="match status" value="1"/>
</dbReference>
<dbReference type="PANTHER" id="PTHR45790:SF3">
    <property type="entry name" value="S-ADENOSYL-L-METHIONINE-DEPENDENT UROPORPHYRINOGEN III METHYLTRANSFERASE, CHLOROPLASTIC"/>
    <property type="match status" value="1"/>
</dbReference>
<feature type="domain" description="Tetrapyrrole biosynthesis uroporphyrinogen III synthase" evidence="8">
    <location>
        <begin position="267"/>
        <end position="495"/>
    </location>
</feature>
<dbReference type="Gene3D" id="3.40.1010.10">
    <property type="entry name" value="Cobalt-precorrin-4 Transmethylase, Domain 1"/>
    <property type="match status" value="1"/>
</dbReference>
<dbReference type="Pfam" id="PF02602">
    <property type="entry name" value="HEM4"/>
    <property type="match status" value="1"/>
</dbReference>
<dbReference type="Gene3D" id="3.30.950.10">
    <property type="entry name" value="Methyltransferase, Cobalt-precorrin-4 Transmethylase, Domain 2"/>
    <property type="match status" value="1"/>
</dbReference>